<name>A0A0D2K1C9_9BACT</name>
<proteinExistence type="predicted"/>
<dbReference type="RefSeq" id="WP_044346864.1">
    <property type="nucleotide sequence ID" value="NZ_AZAC01000003.1"/>
</dbReference>
<dbReference type="Proteomes" id="UP000032233">
    <property type="component" value="Unassembled WGS sequence"/>
</dbReference>
<keyword evidence="2" id="KW-1185">Reference proteome</keyword>
<comment type="caution">
    <text evidence="1">The sequence shown here is derived from an EMBL/GenBank/DDBJ whole genome shotgun (WGS) entry which is preliminary data.</text>
</comment>
<organism evidence="1 2">
    <name type="scientific">Dethiosulfatarculus sandiegensis</name>
    <dbReference type="NCBI Taxonomy" id="1429043"/>
    <lineage>
        <taxon>Bacteria</taxon>
        <taxon>Pseudomonadati</taxon>
        <taxon>Thermodesulfobacteriota</taxon>
        <taxon>Desulfarculia</taxon>
        <taxon>Desulfarculales</taxon>
        <taxon>Desulfarculaceae</taxon>
        <taxon>Dethiosulfatarculus</taxon>
    </lineage>
</organism>
<accession>A0A0D2K1C9</accession>
<dbReference type="STRING" id="1429043.X474_04355"/>
<protein>
    <submittedName>
        <fullName evidence="1">Uncharacterized protein</fullName>
    </submittedName>
</protein>
<dbReference type="AlphaFoldDB" id="A0A0D2K1C9"/>
<dbReference type="EMBL" id="AZAC01000003">
    <property type="protein sequence ID" value="KIX15480.1"/>
    <property type="molecule type" value="Genomic_DNA"/>
</dbReference>
<dbReference type="InParanoid" id="A0A0D2K1C9"/>
<reference evidence="1 2" key="1">
    <citation type="submission" date="2013-11" db="EMBL/GenBank/DDBJ databases">
        <title>Metagenomic analysis of a methanogenic consortium involved in long chain n-alkane degradation.</title>
        <authorList>
            <person name="Davidova I.A."/>
            <person name="Callaghan A.V."/>
            <person name="Wawrik B."/>
            <person name="Pruitt S."/>
            <person name="Marks C."/>
            <person name="Duncan K.E."/>
            <person name="Suflita J.M."/>
        </authorList>
    </citation>
    <scope>NUCLEOTIDE SEQUENCE [LARGE SCALE GENOMIC DNA]</scope>
    <source>
        <strain evidence="1 2">SPR</strain>
    </source>
</reference>
<gene>
    <name evidence="1" type="ORF">X474_04355</name>
</gene>
<sequence>MCHNNTKALKWQDDPRNSHYLTGLTGINQAGTIRADQFVFSCVDEAKTISASDASRRLNQLAFGLVIFNRALSRFGLLL</sequence>
<evidence type="ECO:0000313" key="2">
    <source>
        <dbReference type="Proteomes" id="UP000032233"/>
    </source>
</evidence>
<evidence type="ECO:0000313" key="1">
    <source>
        <dbReference type="EMBL" id="KIX15480.1"/>
    </source>
</evidence>